<proteinExistence type="predicted"/>
<dbReference type="AlphaFoldDB" id="A0A2V2MX34"/>
<dbReference type="GeneID" id="97547490"/>
<dbReference type="EMBL" id="QGMY01000017">
    <property type="protein sequence ID" value="PWR69966.1"/>
    <property type="molecule type" value="Genomic_DNA"/>
</dbReference>
<evidence type="ECO:0000313" key="2">
    <source>
        <dbReference type="Proteomes" id="UP000245657"/>
    </source>
</evidence>
<evidence type="ECO:0000313" key="1">
    <source>
        <dbReference type="EMBL" id="PWR69966.1"/>
    </source>
</evidence>
<organism evidence="1 2">
    <name type="scientific">Methanospirillum lacunae</name>
    <dbReference type="NCBI Taxonomy" id="668570"/>
    <lineage>
        <taxon>Archaea</taxon>
        <taxon>Methanobacteriati</taxon>
        <taxon>Methanobacteriota</taxon>
        <taxon>Stenosarchaea group</taxon>
        <taxon>Methanomicrobia</taxon>
        <taxon>Methanomicrobiales</taxon>
        <taxon>Methanospirillaceae</taxon>
        <taxon>Methanospirillum</taxon>
    </lineage>
</organism>
<dbReference type="RefSeq" id="WP_109970030.1">
    <property type="nucleotide sequence ID" value="NZ_CP176093.1"/>
</dbReference>
<sequence>MIRTVAILLCTVMLFTVATADETNNTSNSTTSGISNLTNIMTANQNTTNQASVQATPTATVKPVYKESVGSVYEADYQEPQPMTFTSYPTC</sequence>
<dbReference type="Proteomes" id="UP000245657">
    <property type="component" value="Unassembled WGS sequence"/>
</dbReference>
<reference evidence="1 2" key="1">
    <citation type="submission" date="2018-05" db="EMBL/GenBank/DDBJ databases">
        <title>Draft genome of Methanospirillum lacunae Ki8-1.</title>
        <authorList>
            <person name="Dueholm M.S."/>
            <person name="Nielsen P.H."/>
            <person name="Bakmann L.F."/>
            <person name="Otzen D.E."/>
        </authorList>
    </citation>
    <scope>NUCLEOTIDE SEQUENCE [LARGE SCALE GENOMIC DNA]</scope>
    <source>
        <strain evidence="1 2">Ki8-1</strain>
    </source>
</reference>
<protein>
    <submittedName>
        <fullName evidence="1">Uncharacterized protein</fullName>
    </submittedName>
</protein>
<comment type="caution">
    <text evidence="1">The sequence shown here is derived from an EMBL/GenBank/DDBJ whole genome shotgun (WGS) entry which is preliminary data.</text>
</comment>
<gene>
    <name evidence="1" type="ORF">DK846_16175</name>
</gene>
<name>A0A2V2MX34_9EURY</name>
<accession>A0A2V2MX34</accession>
<keyword evidence="2" id="KW-1185">Reference proteome</keyword>